<evidence type="ECO:0000313" key="4">
    <source>
        <dbReference type="Proteomes" id="UP001626550"/>
    </source>
</evidence>
<keyword evidence="1" id="KW-0175">Coiled coil</keyword>
<comment type="caution">
    <text evidence="3">The sequence shown here is derived from an EMBL/GenBank/DDBJ whole genome shotgun (WGS) entry which is preliminary data.</text>
</comment>
<name>A0ABD2Q5W5_9PLAT</name>
<feature type="coiled-coil region" evidence="1">
    <location>
        <begin position="614"/>
        <end position="641"/>
    </location>
</feature>
<reference evidence="3 4" key="1">
    <citation type="submission" date="2024-11" db="EMBL/GenBank/DDBJ databases">
        <title>Adaptive evolution of stress response genes in parasites aligns with host niche diversity.</title>
        <authorList>
            <person name="Hahn C."/>
            <person name="Resl P."/>
        </authorList>
    </citation>
    <scope>NUCLEOTIDE SEQUENCE [LARGE SCALE GENOMIC DNA]</scope>
    <source>
        <strain evidence="3">EGGRZ-B1_66</strain>
        <tissue evidence="3">Body</tissue>
    </source>
</reference>
<feature type="transmembrane region" description="Helical" evidence="2">
    <location>
        <begin position="714"/>
        <end position="735"/>
    </location>
</feature>
<dbReference type="EMBL" id="JBJKFK010000871">
    <property type="protein sequence ID" value="KAL3314920.1"/>
    <property type="molecule type" value="Genomic_DNA"/>
</dbReference>
<sequence>MNVSYSSNDGGIFRFAPFVQPDWAKSLILESFQEAFTIKVLALILLNIVFLVAICALLYLSHCSAMTYSKLPCRGLIWGLRMVVICLHLAALITSCVLLYKAVVPSTHLYAITMKVNSIANGWMDEAFSVLQTLANETMNVVATVLSQDVGKPQPLSNLRAMLYHASEGAVSIAFKAINFTDDAQAQANILIETLQTVIVKYLNLLDSARKMDHLAVFNLTSSYYVLKFSESLLTKRDFELSSPLAFLNDTVCLVTAKEAIVFPPDLAQFASCNSSSAFFDQNIPKVFNVESEVNGWVPAILDPSEGIKKIFAELLAPLVDTVQKNVKITLEMNLNARSVQQKINDYSAVAQQVLTLFAVLTGIFIVFELIHLIIFVSKPIHRHRQRRDSTTSYSRLFSKRQILPVTYLYIISSVFMLLFSVVTGISFYASSMFIDEACLYLKPGPLQKIADQVLNSRLPFIEQFLHQSNTVNEFWRIPNLQPRYPQNVLATLSTKYNDTPLLKSMNFEQPVNFDAVLRSVWLRDLVLDLWLNQAKMPLEKKDIATLIPKVDIEAIYDKFRPILADSFDKIEVRSVNEYFKEPPPNYFVTCRRLTEFLLTLQHLYVGKDAMLRLGEVRSQLQELENLHQDYVEDYNRMSDNLQVISKNKDILPYVQKIVSLVSQLLEKLHQMSSSELVAALDRIVNGLLELFQNFLINYLVPLIKEIMSRAVPYPGLICSLNFTAGFLCILFDVVKIKYL</sequence>
<feature type="transmembrane region" description="Helical" evidence="2">
    <location>
        <begin position="354"/>
        <end position="378"/>
    </location>
</feature>
<feature type="transmembrane region" description="Helical" evidence="2">
    <location>
        <begin position="406"/>
        <end position="430"/>
    </location>
</feature>
<keyword evidence="2" id="KW-1133">Transmembrane helix</keyword>
<dbReference type="AlphaFoldDB" id="A0ABD2Q5W5"/>
<keyword evidence="2" id="KW-0812">Transmembrane</keyword>
<organism evidence="3 4">
    <name type="scientific">Cichlidogyrus casuarinus</name>
    <dbReference type="NCBI Taxonomy" id="1844966"/>
    <lineage>
        <taxon>Eukaryota</taxon>
        <taxon>Metazoa</taxon>
        <taxon>Spiralia</taxon>
        <taxon>Lophotrochozoa</taxon>
        <taxon>Platyhelminthes</taxon>
        <taxon>Monogenea</taxon>
        <taxon>Monopisthocotylea</taxon>
        <taxon>Dactylogyridea</taxon>
        <taxon>Ancyrocephalidae</taxon>
        <taxon>Cichlidogyrus</taxon>
    </lineage>
</organism>
<keyword evidence="4" id="KW-1185">Reference proteome</keyword>
<proteinExistence type="predicted"/>
<dbReference type="Proteomes" id="UP001626550">
    <property type="component" value="Unassembled WGS sequence"/>
</dbReference>
<accession>A0ABD2Q5W5</accession>
<evidence type="ECO:0000256" key="1">
    <source>
        <dbReference type="SAM" id="Coils"/>
    </source>
</evidence>
<feature type="transmembrane region" description="Helical" evidence="2">
    <location>
        <begin position="80"/>
        <end position="100"/>
    </location>
</feature>
<gene>
    <name evidence="3" type="ORF">Ciccas_006452</name>
</gene>
<feature type="transmembrane region" description="Helical" evidence="2">
    <location>
        <begin position="36"/>
        <end position="60"/>
    </location>
</feature>
<evidence type="ECO:0000256" key="2">
    <source>
        <dbReference type="SAM" id="Phobius"/>
    </source>
</evidence>
<evidence type="ECO:0000313" key="3">
    <source>
        <dbReference type="EMBL" id="KAL3314920.1"/>
    </source>
</evidence>
<keyword evidence="2" id="KW-0472">Membrane</keyword>
<protein>
    <submittedName>
        <fullName evidence="3">Uncharacterized protein</fullName>
    </submittedName>
</protein>